<dbReference type="InterPro" id="IPR010730">
    <property type="entry name" value="HET"/>
</dbReference>
<evidence type="ECO:0000313" key="3">
    <source>
        <dbReference type="Proteomes" id="UP000503462"/>
    </source>
</evidence>
<evidence type="ECO:0000259" key="1">
    <source>
        <dbReference type="Pfam" id="PF06985"/>
    </source>
</evidence>
<keyword evidence="3" id="KW-1185">Reference proteome</keyword>
<dbReference type="PANTHER" id="PTHR24148:SF73">
    <property type="entry name" value="HET DOMAIN PROTEIN (AFU_ORTHOLOGUE AFUA_8G01020)"/>
    <property type="match status" value="1"/>
</dbReference>
<dbReference type="AlphaFoldDB" id="A0A6H0Y3E7"/>
<accession>A0A6H0Y3E7</accession>
<dbReference type="Pfam" id="PF06985">
    <property type="entry name" value="HET"/>
    <property type="match status" value="1"/>
</dbReference>
<dbReference type="EMBL" id="CP051143">
    <property type="protein sequence ID" value="QIX01379.1"/>
    <property type="molecule type" value="Genomic_DNA"/>
</dbReference>
<gene>
    <name evidence="2" type="ORF">AMS68_006896</name>
</gene>
<name>A0A6H0Y3E7_9PEZI</name>
<dbReference type="Proteomes" id="UP000503462">
    <property type="component" value="Chromosome 5"/>
</dbReference>
<dbReference type="PANTHER" id="PTHR24148">
    <property type="entry name" value="ANKYRIN REPEAT DOMAIN-CONTAINING PROTEIN 39 HOMOLOG-RELATED"/>
    <property type="match status" value="1"/>
</dbReference>
<protein>
    <recommendedName>
        <fullName evidence="1">Heterokaryon incompatibility domain-containing protein</fullName>
    </recommendedName>
</protein>
<dbReference type="InterPro" id="IPR052895">
    <property type="entry name" value="HetReg/Transcr_Mod"/>
</dbReference>
<organism evidence="2 3">
    <name type="scientific">Peltaster fructicola</name>
    <dbReference type="NCBI Taxonomy" id="286661"/>
    <lineage>
        <taxon>Eukaryota</taxon>
        <taxon>Fungi</taxon>
        <taxon>Dikarya</taxon>
        <taxon>Ascomycota</taxon>
        <taxon>Pezizomycotina</taxon>
        <taxon>Dothideomycetes</taxon>
        <taxon>Dothideomycetes incertae sedis</taxon>
        <taxon>Peltaster</taxon>
    </lineage>
</organism>
<dbReference type="OrthoDB" id="2157530at2759"/>
<evidence type="ECO:0000313" key="2">
    <source>
        <dbReference type="EMBL" id="QIX01379.1"/>
    </source>
</evidence>
<feature type="domain" description="Heterokaryon incompatibility" evidence="1">
    <location>
        <begin position="188"/>
        <end position="338"/>
    </location>
</feature>
<sequence length="819" mass="93212">MATTMWSVVWPLAAASTYAFALSALKWKQLPSWCQINILPDWYIVETRIRQAALTPIQHGLPRGWVIKHSLLGRTIYHDLLTDRQTTRRPAKRPLYEPLEGNKTLKNRDVNNFGMRLLVIVPACHHESPIECLLFSVPMAYYAVCLDRPSRRDSYRWRLWRFAVSHLPILKKVLRKGPDPWKSAFGNILSYCWGDPNITEDISINDHSFPITTNLASALRQLRHNSGQVPIFLWVDSICINQQDSTEMAIQFKLMSYFYGIGHTVHCWLGKVDDVAARDRFFDVHLQTVHELGGFNSIASISRIINQTYTPTELEADILCLRTIASLPYWSRKWIIQEVVLAKRLKVYIGDRTMTMRHSYDLAKALRNLERGLDAQSRYVNNIAGHDEFVEVFRQYPLINRLATHSGLLAGARFRELSQGKLANKDTLYQELPGILERLRLSTATRPKDAILGLTALLEAEFQLNVSPEMDCMKIYYMATACFMTTSNTLRLLYQARFMHCEDGLPSYTIDFSPPKRGTTFLKGNGWLRQASAGSRVNFKIFDNGWLQTATFQLGTVTAVWKAEPDPDAMPSRREAIHSHAWTRARYLSWKAWLDVHDPDPDHRFQWDFLLQGIVVVSADRGIDRAIRPEEVSDFEETFNRYIAGGEGVDYAAKLFLDNLTFFVTEHGQHGMTQPEIDVRPGDSVVTVASTPVPFLVRDINPDLFCSHCKAVVRGDFYACNTCVDYVFIVCEECLGKGCRCEQPDLSLAAYAYEGKKIRRLSPARPDNGGLDLLGRGITLLGACYLHGAMTGDAVRAAARERFGDETRVDDVFERTAIY</sequence>
<proteinExistence type="predicted"/>
<reference evidence="2 3" key="1">
    <citation type="journal article" date="2016" name="Sci. Rep.">
        <title>Peltaster fructicola genome reveals evolution from an invasive phytopathogen to an ectophytic parasite.</title>
        <authorList>
            <person name="Xu C."/>
            <person name="Chen H."/>
            <person name="Gleason M.L."/>
            <person name="Xu J.R."/>
            <person name="Liu H."/>
            <person name="Zhang R."/>
            <person name="Sun G."/>
        </authorList>
    </citation>
    <scope>NUCLEOTIDE SEQUENCE [LARGE SCALE GENOMIC DNA]</scope>
    <source>
        <strain evidence="2 3">LNHT1506</strain>
    </source>
</reference>